<feature type="region of interest" description="Disordered" evidence="1">
    <location>
        <begin position="415"/>
        <end position="438"/>
    </location>
</feature>
<feature type="non-terminal residue" evidence="4">
    <location>
        <position position="496"/>
    </location>
</feature>
<keyword evidence="2" id="KW-0812">Transmembrane</keyword>
<sequence>MRPCRIRWRSRYFDLFLFAAIAVVSSIVMQLSIYSIGAWSCEMIGLQASNTFCQLYFSVDADDPMKAGNISRTKRWCLLYRDIPNSGQGIRCTRSKVFWNHNKDHHLARANAQKGKMTTTLAPTDTHKTEVRTNEVEEELNLDQLRQLLPLIELKPKALKPKIWIHRETRPVELVMTLSIYKFLDSEDTQLFTTLDTLFFSIAPSDQHKCLVMVFITEILDDRYTEKLISKMIQRYSIQVDTGLMEIVAPRDNFYISMFKPKSAQGKNNMSDEKKKRSRFRRKQCMDHIYMMLMAKNRGQYYLQLSHDVITVQNFLTNIYQTLDRHVSRNWVLMRFSSVGIIGKLVHASDLLDIAKYLSRLYMNKPADFHVAMFAKNQQCPPKKDQTSKSIECKNHRSSVRAQSTLFRYMGEDISIHGKGQNDTGKQREAPVESESSSSRWKTSSLKFLNVKEQIPCTTVQITHDILPILANGAVLVKFTGKSQHERIDICFTPPL</sequence>
<proteinExistence type="predicted"/>
<reference evidence="4 5" key="1">
    <citation type="submission" date="2019-01" db="EMBL/GenBank/DDBJ databases">
        <title>A draft genome assembly of the solar-powered sea slug Elysia chlorotica.</title>
        <authorList>
            <person name="Cai H."/>
            <person name="Li Q."/>
            <person name="Fang X."/>
            <person name="Li J."/>
            <person name="Curtis N.E."/>
            <person name="Altenburger A."/>
            <person name="Shibata T."/>
            <person name="Feng M."/>
            <person name="Maeda T."/>
            <person name="Schwartz J.A."/>
            <person name="Shigenobu S."/>
            <person name="Lundholm N."/>
            <person name="Nishiyama T."/>
            <person name="Yang H."/>
            <person name="Hasebe M."/>
            <person name="Li S."/>
            <person name="Pierce S.K."/>
            <person name="Wang J."/>
        </authorList>
    </citation>
    <scope>NUCLEOTIDE SEQUENCE [LARGE SCALE GENOMIC DNA]</scope>
    <source>
        <strain evidence="4">EC2010</strain>
        <tissue evidence="4">Whole organism of an adult</tissue>
    </source>
</reference>
<keyword evidence="2" id="KW-0472">Membrane</keyword>
<evidence type="ECO:0000313" key="5">
    <source>
        <dbReference type="Proteomes" id="UP000271974"/>
    </source>
</evidence>
<dbReference type="InterPro" id="IPR006759">
    <property type="entry name" value="Glyco_transf_54"/>
</dbReference>
<keyword evidence="5" id="KW-1185">Reference proteome</keyword>
<dbReference type="Pfam" id="PF04666">
    <property type="entry name" value="MGAT4_cons"/>
    <property type="match status" value="1"/>
</dbReference>
<feature type="transmembrane region" description="Helical" evidence="2">
    <location>
        <begin position="12"/>
        <end position="34"/>
    </location>
</feature>
<dbReference type="Proteomes" id="UP000271974">
    <property type="component" value="Unassembled WGS sequence"/>
</dbReference>
<feature type="domain" description="MGAT4 conserved region" evidence="3">
    <location>
        <begin position="157"/>
        <end position="424"/>
    </location>
</feature>
<protein>
    <recommendedName>
        <fullName evidence="3">MGAT4 conserved region domain-containing protein</fullName>
    </recommendedName>
</protein>
<keyword evidence="2" id="KW-1133">Transmembrane helix</keyword>
<comment type="caution">
    <text evidence="4">The sequence shown here is derived from an EMBL/GenBank/DDBJ whole genome shotgun (WGS) entry which is preliminary data.</text>
</comment>
<accession>A0A3S1BLV9</accession>
<organism evidence="4 5">
    <name type="scientific">Elysia chlorotica</name>
    <name type="common">Eastern emerald elysia</name>
    <name type="synonym">Sea slug</name>
    <dbReference type="NCBI Taxonomy" id="188477"/>
    <lineage>
        <taxon>Eukaryota</taxon>
        <taxon>Metazoa</taxon>
        <taxon>Spiralia</taxon>
        <taxon>Lophotrochozoa</taxon>
        <taxon>Mollusca</taxon>
        <taxon>Gastropoda</taxon>
        <taxon>Heterobranchia</taxon>
        <taxon>Euthyneura</taxon>
        <taxon>Panpulmonata</taxon>
        <taxon>Sacoglossa</taxon>
        <taxon>Placobranchoidea</taxon>
        <taxon>Plakobranchidae</taxon>
        <taxon>Elysia</taxon>
    </lineage>
</organism>
<dbReference type="PANTHER" id="PTHR12062:SF33">
    <property type="entry name" value="ALPHA-1,6-MANNOSYL-GLYCOPROTEIN 4-BETA-N-ACETYLGLUCOSAMINYLTRANSFERASE-LIKE"/>
    <property type="match status" value="1"/>
</dbReference>
<dbReference type="InterPro" id="IPR057279">
    <property type="entry name" value="MGAT4"/>
</dbReference>
<name>A0A3S1BLV9_ELYCH</name>
<dbReference type="EMBL" id="RQTK01000226">
    <property type="protein sequence ID" value="RUS83883.1"/>
    <property type="molecule type" value="Genomic_DNA"/>
</dbReference>
<dbReference type="PANTHER" id="PTHR12062">
    <property type="entry name" value="N-ACETYLGLUCOSAMINYLTRANSFERASE VI"/>
    <property type="match status" value="1"/>
</dbReference>
<gene>
    <name evidence="4" type="ORF">EGW08_008364</name>
</gene>
<evidence type="ECO:0000256" key="2">
    <source>
        <dbReference type="SAM" id="Phobius"/>
    </source>
</evidence>
<evidence type="ECO:0000256" key="1">
    <source>
        <dbReference type="SAM" id="MobiDB-lite"/>
    </source>
</evidence>
<dbReference type="AlphaFoldDB" id="A0A3S1BLV9"/>
<dbReference type="OrthoDB" id="2016523at2759"/>
<evidence type="ECO:0000313" key="4">
    <source>
        <dbReference type="EMBL" id="RUS83883.1"/>
    </source>
</evidence>
<evidence type="ECO:0000259" key="3">
    <source>
        <dbReference type="Pfam" id="PF04666"/>
    </source>
</evidence>
<dbReference type="GO" id="GO:0006487">
    <property type="term" value="P:protein N-linked glycosylation"/>
    <property type="evidence" value="ECO:0007669"/>
    <property type="project" value="TreeGrafter"/>
</dbReference>
<dbReference type="STRING" id="188477.A0A3S1BLV9"/>
<dbReference type="GO" id="GO:0008375">
    <property type="term" value="F:acetylglucosaminyltransferase activity"/>
    <property type="evidence" value="ECO:0007669"/>
    <property type="project" value="TreeGrafter"/>
</dbReference>